<evidence type="ECO:0008006" key="3">
    <source>
        <dbReference type="Google" id="ProtNLM"/>
    </source>
</evidence>
<dbReference type="EMBL" id="MU006101">
    <property type="protein sequence ID" value="KAF2836930.1"/>
    <property type="molecule type" value="Genomic_DNA"/>
</dbReference>
<dbReference type="InterPro" id="IPR032675">
    <property type="entry name" value="LRR_dom_sf"/>
</dbReference>
<dbReference type="Proteomes" id="UP000799429">
    <property type="component" value="Unassembled WGS sequence"/>
</dbReference>
<evidence type="ECO:0000313" key="1">
    <source>
        <dbReference type="EMBL" id="KAF2836930.1"/>
    </source>
</evidence>
<reference evidence="1" key="1">
    <citation type="journal article" date="2020" name="Stud. Mycol.">
        <title>101 Dothideomycetes genomes: a test case for predicting lifestyles and emergence of pathogens.</title>
        <authorList>
            <person name="Haridas S."/>
            <person name="Albert R."/>
            <person name="Binder M."/>
            <person name="Bloem J."/>
            <person name="Labutti K."/>
            <person name="Salamov A."/>
            <person name="Andreopoulos B."/>
            <person name="Baker S."/>
            <person name="Barry K."/>
            <person name="Bills G."/>
            <person name="Bluhm B."/>
            <person name="Cannon C."/>
            <person name="Castanera R."/>
            <person name="Culley D."/>
            <person name="Daum C."/>
            <person name="Ezra D."/>
            <person name="Gonzalez J."/>
            <person name="Henrissat B."/>
            <person name="Kuo A."/>
            <person name="Liang C."/>
            <person name="Lipzen A."/>
            <person name="Lutzoni F."/>
            <person name="Magnuson J."/>
            <person name="Mondo S."/>
            <person name="Nolan M."/>
            <person name="Ohm R."/>
            <person name="Pangilinan J."/>
            <person name="Park H.-J."/>
            <person name="Ramirez L."/>
            <person name="Alfaro M."/>
            <person name="Sun H."/>
            <person name="Tritt A."/>
            <person name="Yoshinaga Y."/>
            <person name="Zwiers L.-H."/>
            <person name="Turgeon B."/>
            <person name="Goodwin S."/>
            <person name="Spatafora J."/>
            <person name="Crous P."/>
            <person name="Grigoriev I."/>
        </authorList>
    </citation>
    <scope>NUCLEOTIDE SEQUENCE</scope>
    <source>
        <strain evidence="1">CBS 101060</strain>
    </source>
</reference>
<dbReference type="Gene3D" id="3.80.10.10">
    <property type="entry name" value="Ribonuclease Inhibitor"/>
    <property type="match status" value="1"/>
</dbReference>
<accession>A0A9P4S841</accession>
<evidence type="ECO:0000313" key="2">
    <source>
        <dbReference type="Proteomes" id="UP000799429"/>
    </source>
</evidence>
<protein>
    <recommendedName>
        <fullName evidence="3">F-box domain-containing protein</fullName>
    </recommendedName>
</protein>
<dbReference type="SUPFAM" id="SSF52047">
    <property type="entry name" value="RNI-like"/>
    <property type="match status" value="1"/>
</dbReference>
<dbReference type="AlphaFoldDB" id="A0A9P4S841"/>
<organism evidence="1 2">
    <name type="scientific">Patellaria atrata CBS 101060</name>
    <dbReference type="NCBI Taxonomy" id="1346257"/>
    <lineage>
        <taxon>Eukaryota</taxon>
        <taxon>Fungi</taxon>
        <taxon>Dikarya</taxon>
        <taxon>Ascomycota</taxon>
        <taxon>Pezizomycotina</taxon>
        <taxon>Dothideomycetes</taxon>
        <taxon>Dothideomycetes incertae sedis</taxon>
        <taxon>Patellariales</taxon>
        <taxon>Patellariaceae</taxon>
        <taxon>Patellaria</taxon>
    </lineage>
</organism>
<gene>
    <name evidence="1" type="ORF">M501DRAFT_1033141</name>
</gene>
<sequence length="486" mass="56640">MNFKSFSEFPAELITMIVLYVENPLDRYNLARSSRRLFPIVQDTKWESIESEGYKFFIPLVRMLNRDPNRAKEVKSIHITGSISRRKLPCSKASFEAFASYMCKTGIIDRDITGMHDYFDRANYQFKDLIGTIFVHWGFYMLDYLKNGDPSQPLSLLILHLPQLRELTIDNGIFIWISNHPAYRDCFPNLHTLRLGSKEIVRSLNFQVFTLPQIRTIECFNVGSAYTMPKNKTVPLTSLSLTWTDLLEFERRPEARILDSGLANLLNACRSLKSLKLHGRMPKEQYLPSTTRGGVTWLRLRQLRQAIRALAPTLETLALDFDWDEYCKIIPNDPYSISLAGFFNLKELAVRYDYMVRASYDYLMARNLPLSPTLATTLPPNLKKLTLFRFTFGDHNIDDLYNLAWKKREAHPNLRKVTVYYILGGLTQHHSDISSVFNRVRFDCEKEGIEIQFQAQRFEILRDTFWLPPDAEKWQAANILGQDCRR</sequence>
<proteinExistence type="predicted"/>
<comment type="caution">
    <text evidence="1">The sequence shown here is derived from an EMBL/GenBank/DDBJ whole genome shotgun (WGS) entry which is preliminary data.</text>
</comment>
<keyword evidence="2" id="KW-1185">Reference proteome</keyword>
<name>A0A9P4S841_9PEZI</name>